<reference evidence="6 7" key="1">
    <citation type="submission" date="2023-01" db="EMBL/GenBank/DDBJ databases">
        <title>Novel species of the genus Vogesella isolated from rivers.</title>
        <authorList>
            <person name="Lu H."/>
        </authorList>
    </citation>
    <scope>NUCLEOTIDE SEQUENCE [LARGE SCALE GENOMIC DNA]</scope>
    <source>
        <strain evidence="6 7">LYT5W</strain>
    </source>
</reference>
<feature type="transmembrane region" description="Helical" evidence="4">
    <location>
        <begin position="76"/>
        <end position="100"/>
    </location>
</feature>
<evidence type="ECO:0000313" key="7">
    <source>
        <dbReference type="Proteomes" id="UP001222030"/>
    </source>
</evidence>
<dbReference type="PROSITE" id="PS50850">
    <property type="entry name" value="MFS"/>
    <property type="match status" value="1"/>
</dbReference>
<evidence type="ECO:0000256" key="4">
    <source>
        <dbReference type="SAM" id="Phobius"/>
    </source>
</evidence>
<evidence type="ECO:0000256" key="1">
    <source>
        <dbReference type="ARBA" id="ARBA00022692"/>
    </source>
</evidence>
<comment type="caution">
    <text evidence="6">The sequence shown here is derived from an EMBL/GenBank/DDBJ whole genome shotgun (WGS) entry which is preliminary data.</text>
</comment>
<feature type="domain" description="Major facilitator superfamily (MFS) profile" evidence="5">
    <location>
        <begin position="7"/>
        <end position="398"/>
    </location>
</feature>
<feature type="transmembrane region" description="Helical" evidence="4">
    <location>
        <begin position="253"/>
        <end position="272"/>
    </location>
</feature>
<evidence type="ECO:0000256" key="2">
    <source>
        <dbReference type="ARBA" id="ARBA00022989"/>
    </source>
</evidence>
<dbReference type="Proteomes" id="UP001222030">
    <property type="component" value="Unassembled WGS sequence"/>
</dbReference>
<keyword evidence="7" id="KW-1185">Reference proteome</keyword>
<dbReference type="Pfam" id="PF07690">
    <property type="entry name" value="MFS_1"/>
    <property type="match status" value="1"/>
</dbReference>
<name>A0ABT5ISS6_9NEIS</name>
<feature type="transmembrane region" description="Helical" evidence="4">
    <location>
        <begin position="136"/>
        <end position="152"/>
    </location>
</feature>
<gene>
    <name evidence="6" type="ORF">PQU96_14105</name>
</gene>
<feature type="transmembrane region" description="Helical" evidence="4">
    <location>
        <begin position="284"/>
        <end position="304"/>
    </location>
</feature>
<feature type="transmembrane region" description="Helical" evidence="4">
    <location>
        <begin position="342"/>
        <end position="362"/>
    </location>
</feature>
<feature type="transmembrane region" description="Helical" evidence="4">
    <location>
        <begin position="310"/>
        <end position="335"/>
    </location>
</feature>
<proteinExistence type="predicted"/>
<dbReference type="PANTHER" id="PTHR11360:SF284">
    <property type="entry name" value="EG:103B4.3 PROTEIN-RELATED"/>
    <property type="match status" value="1"/>
</dbReference>
<organism evidence="6 7">
    <name type="scientific">Vogesella margarita</name>
    <dbReference type="NCBI Taxonomy" id="2984199"/>
    <lineage>
        <taxon>Bacteria</taxon>
        <taxon>Pseudomonadati</taxon>
        <taxon>Pseudomonadota</taxon>
        <taxon>Betaproteobacteria</taxon>
        <taxon>Neisseriales</taxon>
        <taxon>Chromobacteriaceae</taxon>
        <taxon>Vogesella</taxon>
    </lineage>
</organism>
<protein>
    <submittedName>
        <fullName evidence="6">MFS transporter</fullName>
    </submittedName>
</protein>
<sequence>MTANRPLMFLLLTAGTVVTLSMGIRHGFGFFLPPMTQSFGWTRETFAFALGLQNLVWGLAQPFAGALADRHGPGRVLLTGGVLYAAGLALMTMSSSGVLLSGSAGVLIGLALSCTTYSVVFSVIVRAVAPEFRSRAMGLTAAAGSFGQFIMVPVERGLIDGLGWVPALFVLAATAALLLPLAAPLEKAYRRAPALPVLQGSMLRGMSDTFAMAWQQRSFRLLMAGYFVCGFQVVFVGVHLPAYLRDHGLSGEVASLALALIGLFNIGGTYVAGHLGSSRPKPMLLAGIYLLRSIVVTAFILVPLTPWSVALFAAAMGFLWLSTVPLTNGVLVSLFGVRHLGMLSGAVFFSHQVGSFLGVWLGGLLYDRTGSYDVVWWLTVLLGLLATAANLPVREQPVPAVPAVATQS</sequence>
<evidence type="ECO:0000313" key="6">
    <source>
        <dbReference type="EMBL" id="MDC7715248.1"/>
    </source>
</evidence>
<dbReference type="InterPro" id="IPR011701">
    <property type="entry name" value="MFS"/>
</dbReference>
<dbReference type="EMBL" id="JAQQLE010000013">
    <property type="protein sequence ID" value="MDC7715248.1"/>
    <property type="molecule type" value="Genomic_DNA"/>
</dbReference>
<evidence type="ECO:0000259" key="5">
    <source>
        <dbReference type="PROSITE" id="PS50850"/>
    </source>
</evidence>
<dbReference type="Gene3D" id="1.20.1250.20">
    <property type="entry name" value="MFS general substrate transporter like domains"/>
    <property type="match status" value="2"/>
</dbReference>
<feature type="transmembrane region" description="Helical" evidence="4">
    <location>
        <begin position="221"/>
        <end position="241"/>
    </location>
</feature>
<keyword evidence="1 4" id="KW-0812">Transmembrane</keyword>
<dbReference type="InterPro" id="IPR020846">
    <property type="entry name" value="MFS_dom"/>
</dbReference>
<keyword evidence="3 4" id="KW-0472">Membrane</keyword>
<feature type="transmembrane region" description="Helical" evidence="4">
    <location>
        <begin position="45"/>
        <end position="64"/>
    </location>
</feature>
<dbReference type="SUPFAM" id="SSF103473">
    <property type="entry name" value="MFS general substrate transporter"/>
    <property type="match status" value="1"/>
</dbReference>
<feature type="transmembrane region" description="Helical" evidence="4">
    <location>
        <begin position="164"/>
        <end position="183"/>
    </location>
</feature>
<dbReference type="CDD" id="cd17355">
    <property type="entry name" value="MFS_YcxA_like"/>
    <property type="match status" value="1"/>
</dbReference>
<dbReference type="InterPro" id="IPR036259">
    <property type="entry name" value="MFS_trans_sf"/>
</dbReference>
<feature type="transmembrane region" description="Helical" evidence="4">
    <location>
        <begin position="106"/>
        <end position="129"/>
    </location>
</feature>
<dbReference type="InterPro" id="IPR050327">
    <property type="entry name" value="Proton-linked_MCT"/>
</dbReference>
<dbReference type="PANTHER" id="PTHR11360">
    <property type="entry name" value="MONOCARBOXYLATE TRANSPORTER"/>
    <property type="match status" value="1"/>
</dbReference>
<dbReference type="RefSeq" id="WP_272773040.1">
    <property type="nucleotide sequence ID" value="NZ_JAQQLE010000013.1"/>
</dbReference>
<feature type="transmembrane region" description="Helical" evidence="4">
    <location>
        <begin position="374"/>
        <end position="393"/>
    </location>
</feature>
<accession>A0ABT5ISS6</accession>
<evidence type="ECO:0000256" key="3">
    <source>
        <dbReference type="ARBA" id="ARBA00023136"/>
    </source>
</evidence>
<keyword evidence="2 4" id="KW-1133">Transmembrane helix</keyword>